<protein>
    <submittedName>
        <fullName evidence="1">Uncharacterized protein</fullName>
    </submittedName>
</protein>
<dbReference type="AlphaFoldDB" id="A0A1P8WLV8"/>
<sequence length="50" mass="5915" precursor="true">MASIAELARTAVTWMQCLFKSRHMIFASLPDWLCWLPDHSRLRFSEHNLP</sequence>
<keyword evidence="2" id="KW-1185">Reference proteome</keyword>
<evidence type="ECO:0000313" key="2">
    <source>
        <dbReference type="Proteomes" id="UP000187735"/>
    </source>
</evidence>
<dbReference type="Proteomes" id="UP000187735">
    <property type="component" value="Chromosome"/>
</dbReference>
<evidence type="ECO:0000313" key="1">
    <source>
        <dbReference type="EMBL" id="APZ95053.1"/>
    </source>
</evidence>
<accession>A0A1P8WLV8</accession>
<dbReference type="STRING" id="1891926.Fuma_04705"/>
<dbReference type="EMBL" id="CP017641">
    <property type="protein sequence ID" value="APZ95053.1"/>
    <property type="molecule type" value="Genomic_DNA"/>
</dbReference>
<reference evidence="1 2" key="1">
    <citation type="journal article" date="2016" name="Front. Microbiol.">
        <title>Fuerstia marisgermanicae gen. nov., sp. nov., an Unusual Member of the Phylum Planctomycetes from the German Wadden Sea.</title>
        <authorList>
            <person name="Kohn T."/>
            <person name="Heuer A."/>
            <person name="Jogler M."/>
            <person name="Vollmers J."/>
            <person name="Boedeker C."/>
            <person name="Bunk B."/>
            <person name="Rast P."/>
            <person name="Borchert D."/>
            <person name="Glockner I."/>
            <person name="Freese H.M."/>
            <person name="Klenk H.P."/>
            <person name="Overmann J."/>
            <person name="Kaster A.K."/>
            <person name="Rohde M."/>
            <person name="Wiegand S."/>
            <person name="Jogler C."/>
        </authorList>
    </citation>
    <scope>NUCLEOTIDE SEQUENCE [LARGE SCALE GENOMIC DNA]</scope>
    <source>
        <strain evidence="1 2">NH11</strain>
    </source>
</reference>
<name>A0A1P8WLV8_9PLAN</name>
<organism evidence="1 2">
    <name type="scientific">Fuerstiella marisgermanici</name>
    <dbReference type="NCBI Taxonomy" id="1891926"/>
    <lineage>
        <taxon>Bacteria</taxon>
        <taxon>Pseudomonadati</taxon>
        <taxon>Planctomycetota</taxon>
        <taxon>Planctomycetia</taxon>
        <taxon>Planctomycetales</taxon>
        <taxon>Planctomycetaceae</taxon>
        <taxon>Fuerstiella</taxon>
    </lineage>
</organism>
<gene>
    <name evidence="1" type="ORF">Fuma_04705</name>
</gene>
<proteinExistence type="predicted"/>
<dbReference type="KEGG" id="fmr:Fuma_04705"/>